<dbReference type="PROSITE" id="PS00041">
    <property type="entry name" value="HTH_ARAC_FAMILY_1"/>
    <property type="match status" value="1"/>
</dbReference>
<dbReference type="GO" id="GO:0009893">
    <property type="term" value="P:positive regulation of metabolic process"/>
    <property type="evidence" value="ECO:0007669"/>
    <property type="project" value="UniProtKB-ARBA"/>
</dbReference>
<evidence type="ECO:0000313" key="7">
    <source>
        <dbReference type="EMBL" id="SEJ91857.1"/>
    </source>
</evidence>
<dbReference type="InterPro" id="IPR009057">
    <property type="entry name" value="Homeodomain-like_sf"/>
</dbReference>
<gene>
    <name evidence="7" type="ORF">SAMN05216201_13015</name>
</gene>
<evidence type="ECO:0000259" key="6">
    <source>
        <dbReference type="PROSITE" id="PS01124"/>
    </source>
</evidence>
<keyword evidence="8" id="KW-1185">Reference proteome</keyword>
<dbReference type="SUPFAM" id="SSF46689">
    <property type="entry name" value="Homeodomain-like"/>
    <property type="match status" value="1"/>
</dbReference>
<dbReference type="PROSITE" id="PS01124">
    <property type="entry name" value="HTH_ARAC_FAMILY_2"/>
    <property type="match status" value="1"/>
</dbReference>
<dbReference type="Proteomes" id="UP000242930">
    <property type="component" value="Unassembled WGS sequence"/>
</dbReference>
<dbReference type="Gene3D" id="1.10.10.60">
    <property type="entry name" value="Homeodomain-like"/>
    <property type="match status" value="1"/>
</dbReference>
<dbReference type="PANTHER" id="PTHR46796">
    <property type="entry name" value="HTH-TYPE TRANSCRIPTIONAL ACTIVATOR RHAS-RELATED"/>
    <property type="match status" value="1"/>
</dbReference>
<keyword evidence="4" id="KW-0804">Transcription</keyword>
<protein>
    <submittedName>
        <fullName evidence="7">Helix-turn-helix domain-containing protein</fullName>
    </submittedName>
</protein>
<dbReference type="InterPro" id="IPR018062">
    <property type="entry name" value="HTH_AraC-typ_CS"/>
</dbReference>
<sequence>MSYGAAVNIEPGSLERFFLVQIPLAGSDQQQAGSDYLLSHAGYATVHSPEDHLAMNWSSDCRKIVVRIERNALERHAVSLLGRRPRQPLGFQVGMDLSRAAGRAWSNMAHCVFEELQRAPHLFEAPLIRTQFEQTLMTTLLQWQPNNLQGEGHEHKNKVLPRYVKLAEEYLQAHPEQPITAEMLANLTGVSARSLYSGFQSFLGMSPMRYLRDIRMERVRQDLLDPHKPRSVTEIATHWGFFQLGRFATEYRNRFAEAPRETILKRH</sequence>
<dbReference type="GO" id="GO:0005737">
    <property type="term" value="C:cytoplasm"/>
    <property type="evidence" value="ECO:0007669"/>
    <property type="project" value="UniProtKB-SubCell"/>
</dbReference>
<dbReference type="Pfam" id="PF12833">
    <property type="entry name" value="HTH_18"/>
    <property type="match status" value="1"/>
</dbReference>
<evidence type="ECO:0000256" key="3">
    <source>
        <dbReference type="ARBA" id="ARBA00023125"/>
    </source>
</evidence>
<proteinExistence type="predicted"/>
<keyword evidence="2" id="KW-0805">Transcription regulation</keyword>
<dbReference type="EMBL" id="FNZE01000030">
    <property type="protein sequence ID" value="SEJ91857.1"/>
    <property type="molecule type" value="Genomic_DNA"/>
</dbReference>
<comment type="function">
    <text evidence="5">Regulatory protein of the TOL plasmid xyl operons. XylS activates the xylXYZLTEGFJQKIH operon required for the degradation of toluene, m-xylene and p-xylene.</text>
</comment>
<evidence type="ECO:0000256" key="5">
    <source>
        <dbReference type="ARBA" id="ARBA00037345"/>
    </source>
</evidence>
<evidence type="ECO:0000256" key="2">
    <source>
        <dbReference type="ARBA" id="ARBA00023015"/>
    </source>
</evidence>
<evidence type="ECO:0000256" key="4">
    <source>
        <dbReference type="ARBA" id="ARBA00023163"/>
    </source>
</evidence>
<comment type="subcellular location">
    <subcellularLocation>
        <location evidence="1">Cytoplasm</location>
    </subcellularLocation>
</comment>
<dbReference type="InterPro" id="IPR050204">
    <property type="entry name" value="AraC_XylS_family_regulators"/>
</dbReference>
<accession>A0A1H7CTG2</accession>
<evidence type="ECO:0000313" key="8">
    <source>
        <dbReference type="Proteomes" id="UP000242930"/>
    </source>
</evidence>
<dbReference type="SMART" id="SM00342">
    <property type="entry name" value="HTH_ARAC"/>
    <property type="match status" value="1"/>
</dbReference>
<dbReference type="PANTHER" id="PTHR46796:SF12">
    <property type="entry name" value="HTH-TYPE DNA-BINDING TRANSCRIPTIONAL ACTIVATOR EUTR"/>
    <property type="match status" value="1"/>
</dbReference>
<name>A0A1H7CTG2_9PSED</name>
<dbReference type="InterPro" id="IPR018060">
    <property type="entry name" value="HTH_AraC"/>
</dbReference>
<dbReference type="InterPro" id="IPR035418">
    <property type="entry name" value="AraC-bd_2"/>
</dbReference>
<dbReference type="STRING" id="915471.SAMN05216201_13015"/>
<dbReference type="Pfam" id="PF14525">
    <property type="entry name" value="AraC_binding_2"/>
    <property type="match status" value="1"/>
</dbReference>
<evidence type="ECO:0000256" key="1">
    <source>
        <dbReference type="ARBA" id="ARBA00004496"/>
    </source>
</evidence>
<organism evidence="7 8">
    <name type="scientific">Pseudomonas linyingensis</name>
    <dbReference type="NCBI Taxonomy" id="915471"/>
    <lineage>
        <taxon>Bacteria</taxon>
        <taxon>Pseudomonadati</taxon>
        <taxon>Pseudomonadota</taxon>
        <taxon>Gammaproteobacteria</taxon>
        <taxon>Pseudomonadales</taxon>
        <taxon>Pseudomonadaceae</taxon>
        <taxon>Pseudomonas</taxon>
    </lineage>
</organism>
<reference evidence="8" key="1">
    <citation type="submission" date="2016-10" db="EMBL/GenBank/DDBJ databases">
        <authorList>
            <person name="Varghese N."/>
            <person name="Submissions S."/>
        </authorList>
    </citation>
    <scope>NUCLEOTIDE SEQUENCE [LARGE SCALE GENOMIC DNA]</scope>
    <source>
        <strain evidence="8">LMG 25967</strain>
    </source>
</reference>
<dbReference type="GO" id="GO:0003700">
    <property type="term" value="F:DNA-binding transcription factor activity"/>
    <property type="evidence" value="ECO:0007669"/>
    <property type="project" value="InterPro"/>
</dbReference>
<keyword evidence="3" id="KW-0238">DNA-binding</keyword>
<feature type="domain" description="HTH araC/xylS-type" evidence="6">
    <location>
        <begin position="165"/>
        <end position="265"/>
    </location>
</feature>
<dbReference type="AlphaFoldDB" id="A0A1H7CTG2"/>
<dbReference type="GO" id="GO:0043565">
    <property type="term" value="F:sequence-specific DNA binding"/>
    <property type="evidence" value="ECO:0007669"/>
    <property type="project" value="InterPro"/>
</dbReference>